<gene>
    <name evidence="1" type="ORF">METZ01_LOCUS375161</name>
</gene>
<sequence>MELVKNIFIKLGSLDRRVIFFVIGLSVLIPLLKPEWLPLPVRPKHHSQIVFNELDKLEAGSKLLLSFEYGPSTKPEIHPMAIALLKHLFAKDVKVYATALWADGNFMSVDAFDEVTEEFDKVYGIDYVNLGFKPGGEAVVKGIASDLRSLYAVDLKGISIDDFSMMDGIINIEDFDFVFSLSAGTPGSTEWVQYACDPNNIPMSTGCTSIQVTDIIPYVENEQILGILAGMPGAAEYENLVDNKLREMGKKSTPGKATGMMAAQSVAH</sequence>
<proteinExistence type="predicted"/>
<protein>
    <submittedName>
        <fullName evidence="1">Uncharacterized protein</fullName>
    </submittedName>
</protein>
<dbReference type="AlphaFoldDB" id="A0A382TLF2"/>
<reference evidence="1" key="1">
    <citation type="submission" date="2018-05" db="EMBL/GenBank/DDBJ databases">
        <authorList>
            <person name="Lanie J.A."/>
            <person name="Ng W.-L."/>
            <person name="Kazmierczak K.M."/>
            <person name="Andrzejewski T.M."/>
            <person name="Davidsen T.M."/>
            <person name="Wayne K.J."/>
            <person name="Tettelin H."/>
            <person name="Glass J.I."/>
            <person name="Rusch D."/>
            <person name="Podicherti R."/>
            <person name="Tsui H.-C.T."/>
            <person name="Winkler M.E."/>
        </authorList>
    </citation>
    <scope>NUCLEOTIDE SEQUENCE</scope>
</reference>
<feature type="non-terminal residue" evidence="1">
    <location>
        <position position="268"/>
    </location>
</feature>
<evidence type="ECO:0000313" key="1">
    <source>
        <dbReference type="EMBL" id="SVD22307.1"/>
    </source>
</evidence>
<dbReference type="EMBL" id="UINC01137145">
    <property type="protein sequence ID" value="SVD22307.1"/>
    <property type="molecule type" value="Genomic_DNA"/>
</dbReference>
<organism evidence="1">
    <name type="scientific">marine metagenome</name>
    <dbReference type="NCBI Taxonomy" id="408172"/>
    <lineage>
        <taxon>unclassified sequences</taxon>
        <taxon>metagenomes</taxon>
        <taxon>ecological metagenomes</taxon>
    </lineage>
</organism>
<name>A0A382TLF2_9ZZZZ</name>
<accession>A0A382TLF2</accession>